<evidence type="ECO:0000313" key="1">
    <source>
        <dbReference type="EMBL" id="SCL62862.1"/>
    </source>
</evidence>
<dbReference type="AlphaFoldDB" id="A0A1C6V918"/>
<protein>
    <submittedName>
        <fullName evidence="1">Uncharacterized protein</fullName>
    </submittedName>
</protein>
<gene>
    <name evidence="1" type="ORF">GA0070617_5042</name>
</gene>
<name>A0A1C6V918_9ACTN</name>
<dbReference type="STRING" id="683228.GA0070617_5042"/>
<accession>A0A1C6V918</accession>
<organism evidence="1 2">
    <name type="scientific">Micromonospora yangpuensis</name>
    <dbReference type="NCBI Taxonomy" id="683228"/>
    <lineage>
        <taxon>Bacteria</taxon>
        <taxon>Bacillati</taxon>
        <taxon>Actinomycetota</taxon>
        <taxon>Actinomycetes</taxon>
        <taxon>Micromonosporales</taxon>
        <taxon>Micromonosporaceae</taxon>
        <taxon>Micromonospora</taxon>
    </lineage>
</organism>
<evidence type="ECO:0000313" key="2">
    <source>
        <dbReference type="Proteomes" id="UP000198937"/>
    </source>
</evidence>
<dbReference type="Proteomes" id="UP000198937">
    <property type="component" value="Unassembled WGS sequence"/>
</dbReference>
<dbReference type="EMBL" id="FMIA01000002">
    <property type="protein sequence ID" value="SCL62862.1"/>
    <property type="molecule type" value="Genomic_DNA"/>
</dbReference>
<sequence>MAAARVQIGRPGTNLSRSSVIGNGVALRSSRRWIPVGA</sequence>
<reference evidence="1 2" key="1">
    <citation type="submission" date="2016-06" db="EMBL/GenBank/DDBJ databases">
        <authorList>
            <person name="Kjaerup R.B."/>
            <person name="Dalgaard T.S."/>
            <person name="Juul-Madsen H.R."/>
        </authorList>
    </citation>
    <scope>NUCLEOTIDE SEQUENCE [LARGE SCALE GENOMIC DNA]</scope>
    <source>
        <strain evidence="1 2">DSM 45577</strain>
    </source>
</reference>
<keyword evidence="2" id="KW-1185">Reference proteome</keyword>
<proteinExistence type="predicted"/>